<dbReference type="SUPFAM" id="SSF46785">
    <property type="entry name" value="Winged helix' DNA-binding domain"/>
    <property type="match status" value="1"/>
</dbReference>
<evidence type="ECO:0000256" key="3">
    <source>
        <dbReference type="ARBA" id="ARBA00023125"/>
    </source>
</evidence>
<proteinExistence type="predicted"/>
<dbReference type="Pfam" id="PF22381">
    <property type="entry name" value="Staph_reg_Sar_Rot"/>
    <property type="match status" value="1"/>
</dbReference>
<dbReference type="InterPro" id="IPR000835">
    <property type="entry name" value="HTH_MarR-typ"/>
</dbReference>
<evidence type="ECO:0000259" key="6">
    <source>
        <dbReference type="PROSITE" id="PS50995"/>
    </source>
</evidence>
<dbReference type="EMBL" id="JAUSUR010000001">
    <property type="protein sequence ID" value="MDQ0360148.1"/>
    <property type="molecule type" value="Genomic_DNA"/>
</dbReference>
<dbReference type="PROSITE" id="PS50995">
    <property type="entry name" value="HTH_MARR_2"/>
    <property type="match status" value="1"/>
</dbReference>
<feature type="domain" description="HTH marR-type" evidence="6">
    <location>
        <begin position="1"/>
        <end position="143"/>
    </location>
</feature>
<keyword evidence="3 7" id="KW-0238">DNA-binding</keyword>
<dbReference type="PANTHER" id="PTHR33164:SF43">
    <property type="entry name" value="HTH-TYPE TRANSCRIPTIONAL REPRESSOR YETL"/>
    <property type="match status" value="1"/>
</dbReference>
<sequence>MNWDLIKKSEKLKTDMEAVGLIIMQPFYEEYGMNFLKLSILTEASTVENLTLNALSQSVGKATANMSVVVTTLVNDGYLKKVASAYDRRVTYIHITKKGKQIVEKSHKFLMDRYAQVMDDDDSEILELIKAQEKYLAKLRQIK</sequence>
<reference evidence="7 8" key="1">
    <citation type="submission" date="2023-07" db="EMBL/GenBank/DDBJ databases">
        <title>Genomic Encyclopedia of Type Strains, Phase IV (KMG-IV): sequencing the most valuable type-strain genomes for metagenomic binning, comparative biology and taxonomic classification.</title>
        <authorList>
            <person name="Goeker M."/>
        </authorList>
    </citation>
    <scope>NUCLEOTIDE SEQUENCE [LARGE SCALE GENOMIC DNA]</scope>
    <source>
        <strain evidence="7 8">DSM 16784</strain>
    </source>
</reference>
<accession>A0ABU0DZT8</accession>
<dbReference type="GO" id="GO:0003677">
    <property type="term" value="F:DNA binding"/>
    <property type="evidence" value="ECO:0007669"/>
    <property type="project" value="UniProtKB-KW"/>
</dbReference>
<dbReference type="RefSeq" id="WP_307405811.1">
    <property type="nucleotide sequence ID" value="NZ_JAUSUR010000001.1"/>
</dbReference>
<evidence type="ECO:0000256" key="1">
    <source>
        <dbReference type="ARBA" id="ARBA00023015"/>
    </source>
</evidence>
<dbReference type="Proteomes" id="UP001230220">
    <property type="component" value="Unassembled WGS sequence"/>
</dbReference>
<dbReference type="InterPro" id="IPR055166">
    <property type="entry name" value="Transc_reg_Sar_Rot_HTH"/>
</dbReference>
<keyword evidence="4" id="KW-0804">Transcription</keyword>
<dbReference type="InterPro" id="IPR036388">
    <property type="entry name" value="WH-like_DNA-bd_sf"/>
</dbReference>
<dbReference type="PANTHER" id="PTHR33164">
    <property type="entry name" value="TRANSCRIPTIONAL REGULATOR, MARR FAMILY"/>
    <property type="match status" value="1"/>
</dbReference>
<dbReference type="InterPro" id="IPR036390">
    <property type="entry name" value="WH_DNA-bd_sf"/>
</dbReference>
<evidence type="ECO:0000256" key="4">
    <source>
        <dbReference type="ARBA" id="ARBA00023163"/>
    </source>
</evidence>
<comment type="caution">
    <text evidence="7">The sequence shown here is derived from an EMBL/GenBank/DDBJ whole genome shotgun (WGS) entry which is preliminary data.</text>
</comment>
<name>A0ABU0DZT8_9FIRM</name>
<evidence type="ECO:0000313" key="8">
    <source>
        <dbReference type="Proteomes" id="UP001230220"/>
    </source>
</evidence>
<protein>
    <recommendedName>
        <fullName evidence="5">HTH-type transcriptional regulator MgrA</fullName>
    </recommendedName>
</protein>
<dbReference type="Gene3D" id="1.10.10.10">
    <property type="entry name" value="Winged helix-like DNA-binding domain superfamily/Winged helix DNA-binding domain"/>
    <property type="match status" value="1"/>
</dbReference>
<evidence type="ECO:0000256" key="5">
    <source>
        <dbReference type="ARBA" id="ARBA00040307"/>
    </source>
</evidence>
<gene>
    <name evidence="7" type="ORF">J2S15_000879</name>
</gene>
<keyword evidence="8" id="KW-1185">Reference proteome</keyword>
<dbReference type="InterPro" id="IPR023187">
    <property type="entry name" value="Tscrpt_reg_MarR-type_CS"/>
</dbReference>
<evidence type="ECO:0000313" key="7">
    <source>
        <dbReference type="EMBL" id="MDQ0360148.1"/>
    </source>
</evidence>
<keyword evidence="1" id="KW-0805">Transcription regulation</keyword>
<dbReference type="SMART" id="SM00347">
    <property type="entry name" value="HTH_MARR"/>
    <property type="match status" value="1"/>
</dbReference>
<dbReference type="PROSITE" id="PS01117">
    <property type="entry name" value="HTH_MARR_1"/>
    <property type="match status" value="1"/>
</dbReference>
<dbReference type="InterPro" id="IPR039422">
    <property type="entry name" value="MarR/SlyA-like"/>
</dbReference>
<organism evidence="7 8">
    <name type="scientific">Breznakia pachnodae</name>
    <dbReference type="NCBI Taxonomy" id="265178"/>
    <lineage>
        <taxon>Bacteria</taxon>
        <taxon>Bacillati</taxon>
        <taxon>Bacillota</taxon>
        <taxon>Erysipelotrichia</taxon>
        <taxon>Erysipelotrichales</taxon>
        <taxon>Erysipelotrichaceae</taxon>
        <taxon>Breznakia</taxon>
    </lineage>
</organism>
<evidence type="ECO:0000256" key="2">
    <source>
        <dbReference type="ARBA" id="ARBA00023026"/>
    </source>
</evidence>
<keyword evidence="2" id="KW-0843">Virulence</keyword>